<proteinExistence type="predicted"/>
<evidence type="ECO:0000259" key="2">
    <source>
        <dbReference type="Pfam" id="PF08070"/>
    </source>
</evidence>
<name>A0A8W8LA04_MAGGI</name>
<feature type="compositionally biased region" description="Acidic residues" evidence="1">
    <location>
        <begin position="40"/>
        <end position="51"/>
    </location>
</feature>
<organism evidence="3 4">
    <name type="scientific">Magallana gigas</name>
    <name type="common">Pacific oyster</name>
    <name type="synonym">Crassostrea gigas</name>
    <dbReference type="NCBI Taxonomy" id="29159"/>
    <lineage>
        <taxon>Eukaryota</taxon>
        <taxon>Metazoa</taxon>
        <taxon>Spiralia</taxon>
        <taxon>Lophotrochozoa</taxon>
        <taxon>Mollusca</taxon>
        <taxon>Bivalvia</taxon>
        <taxon>Autobranchia</taxon>
        <taxon>Pteriomorphia</taxon>
        <taxon>Ostreida</taxon>
        <taxon>Ostreoidea</taxon>
        <taxon>Ostreidae</taxon>
        <taxon>Magallana</taxon>
    </lineage>
</organism>
<dbReference type="AlphaFoldDB" id="A0A8W8LA04"/>
<evidence type="ECO:0000313" key="3">
    <source>
        <dbReference type="EnsemblMetazoa" id="G27147.1:cds"/>
    </source>
</evidence>
<dbReference type="Pfam" id="PF08070">
    <property type="entry name" value="DTHCT"/>
    <property type="match status" value="1"/>
</dbReference>
<feature type="domain" description="DTHCT" evidence="2">
    <location>
        <begin position="1"/>
        <end position="71"/>
    </location>
</feature>
<accession>A0A8W8LA04</accession>
<dbReference type="Proteomes" id="UP000005408">
    <property type="component" value="Unassembled WGS sequence"/>
</dbReference>
<keyword evidence="4" id="KW-1185">Reference proteome</keyword>
<feature type="region of interest" description="Disordered" evidence="1">
    <location>
        <begin position="1"/>
        <end position="81"/>
    </location>
</feature>
<feature type="compositionally biased region" description="Basic residues" evidence="1">
    <location>
        <begin position="1"/>
        <end position="11"/>
    </location>
</feature>
<sequence>KPKKATKKRPAKNFSDSDFSEDDFLPKKAAGVKKKKKSESDDEFEMEEDVDVPVAPRARAGGRAKGAIKYNFGESSEESDF</sequence>
<protein>
    <recommendedName>
        <fullName evidence="2">DTHCT domain-containing protein</fullName>
    </recommendedName>
</protein>
<evidence type="ECO:0000313" key="4">
    <source>
        <dbReference type="Proteomes" id="UP000005408"/>
    </source>
</evidence>
<evidence type="ECO:0000256" key="1">
    <source>
        <dbReference type="SAM" id="MobiDB-lite"/>
    </source>
</evidence>
<reference evidence="3" key="1">
    <citation type="submission" date="2022-08" db="UniProtKB">
        <authorList>
            <consortium name="EnsemblMetazoa"/>
        </authorList>
    </citation>
    <scope>IDENTIFICATION</scope>
    <source>
        <strain evidence="3">05x7-T-G4-1.051#20</strain>
    </source>
</reference>
<dbReference type="InterPro" id="IPR012542">
    <property type="entry name" value="DTHCT"/>
</dbReference>
<feature type="compositionally biased region" description="Low complexity" evidence="1">
    <location>
        <begin position="52"/>
        <end position="67"/>
    </location>
</feature>
<dbReference type="EnsemblMetazoa" id="G27147.1">
    <property type="protein sequence ID" value="G27147.1:cds"/>
    <property type="gene ID" value="G27147"/>
</dbReference>